<organism evidence="5 6">
    <name type="scientific">Agrilutibacter terrestris</name>
    <dbReference type="NCBI Taxonomy" id="2865112"/>
    <lineage>
        <taxon>Bacteria</taxon>
        <taxon>Pseudomonadati</taxon>
        <taxon>Pseudomonadota</taxon>
        <taxon>Gammaproteobacteria</taxon>
        <taxon>Lysobacterales</taxon>
        <taxon>Lysobacteraceae</taxon>
        <taxon>Agrilutibacter</taxon>
    </lineage>
</organism>
<proteinExistence type="predicted"/>
<dbReference type="AlphaFoldDB" id="A0A7H0G1S2"/>
<evidence type="ECO:0000256" key="1">
    <source>
        <dbReference type="ARBA" id="ARBA00023015"/>
    </source>
</evidence>
<dbReference type="KEGG" id="lsx:H8B22_13785"/>
<dbReference type="PROSITE" id="PS51118">
    <property type="entry name" value="HTH_HXLR"/>
    <property type="match status" value="1"/>
</dbReference>
<evidence type="ECO:0000313" key="5">
    <source>
        <dbReference type="EMBL" id="QNP42238.1"/>
    </source>
</evidence>
<gene>
    <name evidence="5" type="ORF">H8B22_13785</name>
</gene>
<dbReference type="SUPFAM" id="SSF46785">
    <property type="entry name" value="Winged helix' DNA-binding domain"/>
    <property type="match status" value="1"/>
</dbReference>
<dbReference type="InterPro" id="IPR002577">
    <property type="entry name" value="HTH_HxlR"/>
</dbReference>
<keyword evidence="3" id="KW-0804">Transcription</keyword>
<dbReference type="InterPro" id="IPR036388">
    <property type="entry name" value="WH-like_DNA-bd_sf"/>
</dbReference>
<reference evidence="5 6" key="1">
    <citation type="submission" date="2020-08" db="EMBL/GenBank/DDBJ databases">
        <title>Lysobacter sp. II4 sp. nov., isolated from soil.</title>
        <authorList>
            <person name="Woo C.Y."/>
            <person name="Kim J."/>
        </authorList>
    </citation>
    <scope>NUCLEOTIDE SEQUENCE [LARGE SCALE GENOMIC DNA]</scope>
    <source>
        <strain evidence="5 6">II4</strain>
    </source>
</reference>
<evidence type="ECO:0000256" key="3">
    <source>
        <dbReference type="ARBA" id="ARBA00023163"/>
    </source>
</evidence>
<dbReference type="GO" id="GO:0003677">
    <property type="term" value="F:DNA binding"/>
    <property type="evidence" value="ECO:0007669"/>
    <property type="project" value="UniProtKB-KW"/>
</dbReference>
<keyword evidence="6" id="KW-1185">Reference proteome</keyword>
<name>A0A7H0G1S2_9GAMM</name>
<dbReference type="EMBL" id="CP060820">
    <property type="protein sequence ID" value="QNP42238.1"/>
    <property type="molecule type" value="Genomic_DNA"/>
</dbReference>
<evidence type="ECO:0000256" key="2">
    <source>
        <dbReference type="ARBA" id="ARBA00023125"/>
    </source>
</evidence>
<keyword evidence="1" id="KW-0805">Transcription regulation</keyword>
<evidence type="ECO:0000313" key="6">
    <source>
        <dbReference type="Proteomes" id="UP000516018"/>
    </source>
</evidence>
<dbReference type="Proteomes" id="UP000516018">
    <property type="component" value="Chromosome"/>
</dbReference>
<accession>A0A7H0G1S2</accession>
<dbReference type="PANTHER" id="PTHR33204">
    <property type="entry name" value="TRANSCRIPTIONAL REGULATOR, MARR FAMILY"/>
    <property type="match status" value="1"/>
</dbReference>
<dbReference type="Gene3D" id="1.10.10.10">
    <property type="entry name" value="Winged helix-like DNA-binding domain superfamily/Winged helix DNA-binding domain"/>
    <property type="match status" value="1"/>
</dbReference>
<evidence type="ECO:0000259" key="4">
    <source>
        <dbReference type="PROSITE" id="PS51118"/>
    </source>
</evidence>
<sequence length="135" mass="14510">MNKKAPAGNHARPNPLGGCPLAAAFTAIGGKWKLTILYWLAHGELHFAGLKRRAAPISSKVLAQQLRELEADGIVDRTPTGAVPAPVIYQLTEYGQTLLPIIGTVRVWGEGHLLHSGARRRSDGMACGVEIQRRG</sequence>
<keyword evidence="2" id="KW-0238">DNA-binding</keyword>
<feature type="domain" description="HTH hxlR-type" evidence="4">
    <location>
        <begin position="19"/>
        <end position="117"/>
    </location>
</feature>
<protein>
    <submittedName>
        <fullName evidence="5">Helix-turn-helix transcriptional regulator</fullName>
    </submittedName>
</protein>
<dbReference type="Pfam" id="PF01638">
    <property type="entry name" value="HxlR"/>
    <property type="match status" value="1"/>
</dbReference>
<dbReference type="PANTHER" id="PTHR33204:SF29">
    <property type="entry name" value="TRANSCRIPTIONAL REGULATOR"/>
    <property type="match status" value="1"/>
</dbReference>
<dbReference type="InterPro" id="IPR036390">
    <property type="entry name" value="WH_DNA-bd_sf"/>
</dbReference>